<dbReference type="GO" id="GO:0003677">
    <property type="term" value="F:DNA binding"/>
    <property type="evidence" value="ECO:0007669"/>
    <property type="project" value="InterPro"/>
</dbReference>
<comment type="function">
    <text evidence="5">DNA-dependent RNA polymerase catalyzes the transcription of DNA into RNA using the four ribonucleoside triphosphates as substrates.</text>
</comment>
<keyword evidence="1 5" id="KW-0240">DNA-directed RNA polymerase</keyword>
<protein>
    <recommendedName>
        <fullName evidence="5">DNA-directed RNA polymerase subunit</fullName>
        <ecNumber evidence="5">2.7.7.6</ecNumber>
    </recommendedName>
</protein>
<evidence type="ECO:0000313" key="7">
    <source>
        <dbReference type="EMBL" id="PIM98776.1"/>
    </source>
</evidence>
<reference evidence="8" key="1">
    <citation type="journal article" date="2018" name="Gigascience">
        <title>Genome assembly of the Pink Ipe (Handroanthus impetiginosus, Bignoniaceae), a highly valued, ecologically keystone Neotropical timber forest tree.</title>
        <authorList>
            <person name="Silva-Junior O.B."/>
            <person name="Grattapaglia D."/>
            <person name="Novaes E."/>
            <person name="Collevatti R.G."/>
        </authorList>
    </citation>
    <scope>NUCLEOTIDE SEQUENCE [LARGE SCALE GENOMIC DNA]</scope>
    <source>
        <strain evidence="8">cv. UFG-1</strain>
    </source>
</reference>
<dbReference type="InterPro" id="IPR006592">
    <property type="entry name" value="RNA_pol_N"/>
</dbReference>
<dbReference type="EC" id="2.7.7.6" evidence="5"/>
<name>A0A2G9G0C3_9LAMI</name>
<dbReference type="InterPro" id="IPR007080">
    <property type="entry name" value="RNA_pol_Rpb1_1"/>
</dbReference>
<gene>
    <name evidence="7" type="ORF">CDL12_28739</name>
</gene>
<proteinExistence type="inferred from homology"/>
<keyword evidence="2 5" id="KW-0808">Transferase</keyword>
<keyword evidence="4 5" id="KW-0804">Transcription</keyword>
<evidence type="ECO:0000259" key="6">
    <source>
        <dbReference type="SMART" id="SM00663"/>
    </source>
</evidence>
<dbReference type="GO" id="GO:0000428">
    <property type="term" value="C:DNA-directed RNA polymerase complex"/>
    <property type="evidence" value="ECO:0007669"/>
    <property type="project" value="UniProtKB-KW"/>
</dbReference>
<keyword evidence="3 5" id="KW-0548">Nucleotidyltransferase</keyword>
<dbReference type="SMART" id="SM00663">
    <property type="entry name" value="RPOLA_N"/>
    <property type="match status" value="1"/>
</dbReference>
<sequence>MVLCLLPVLPPELRPIIQINGGKLMRLDINELYRRVIYWNNTFVDLLTTSRPMPGELVMCQKKLIQEAMGVTLLDNGIHGQPMMNSHNKVYKSFSDVIEGKELTSEVDSTNRAKTRGWKVSRHYWHLKGNKPLVMGHKRFKKRKHEVDVQSQWKKTNIIWNFTYRAPSP</sequence>
<evidence type="ECO:0000256" key="5">
    <source>
        <dbReference type="RuleBase" id="RU004279"/>
    </source>
</evidence>
<evidence type="ECO:0000256" key="2">
    <source>
        <dbReference type="ARBA" id="ARBA00022679"/>
    </source>
</evidence>
<dbReference type="EMBL" id="NKXS01008100">
    <property type="protein sequence ID" value="PIM98776.1"/>
    <property type="molecule type" value="Genomic_DNA"/>
</dbReference>
<dbReference type="STRING" id="429701.A0A2G9G0C3"/>
<feature type="domain" description="RNA polymerase N-terminal" evidence="6">
    <location>
        <begin position="1"/>
        <end position="168"/>
    </location>
</feature>
<comment type="similarity">
    <text evidence="5">Belongs to the RNA polymerase beta' chain family.</text>
</comment>
<organism evidence="7 8">
    <name type="scientific">Handroanthus impetiginosus</name>
    <dbReference type="NCBI Taxonomy" id="429701"/>
    <lineage>
        <taxon>Eukaryota</taxon>
        <taxon>Viridiplantae</taxon>
        <taxon>Streptophyta</taxon>
        <taxon>Embryophyta</taxon>
        <taxon>Tracheophyta</taxon>
        <taxon>Spermatophyta</taxon>
        <taxon>Magnoliopsida</taxon>
        <taxon>eudicotyledons</taxon>
        <taxon>Gunneridae</taxon>
        <taxon>Pentapetalae</taxon>
        <taxon>asterids</taxon>
        <taxon>lamiids</taxon>
        <taxon>Lamiales</taxon>
        <taxon>Bignoniaceae</taxon>
        <taxon>Crescentiina</taxon>
        <taxon>Tabebuia alliance</taxon>
        <taxon>Handroanthus</taxon>
    </lineage>
</organism>
<dbReference type="OrthoDB" id="902203at2759"/>
<comment type="caution">
    <text evidence="7">The sequence shown here is derived from an EMBL/GenBank/DDBJ whole genome shotgun (WGS) entry which is preliminary data.</text>
</comment>
<evidence type="ECO:0000256" key="1">
    <source>
        <dbReference type="ARBA" id="ARBA00022478"/>
    </source>
</evidence>
<dbReference type="SUPFAM" id="SSF64484">
    <property type="entry name" value="beta and beta-prime subunits of DNA dependent RNA-polymerase"/>
    <property type="match status" value="1"/>
</dbReference>
<dbReference type="Pfam" id="PF04997">
    <property type="entry name" value="RNA_pol_Rpb1_1"/>
    <property type="match status" value="1"/>
</dbReference>
<dbReference type="AlphaFoldDB" id="A0A2G9G0C3"/>
<dbReference type="Proteomes" id="UP000231279">
    <property type="component" value="Unassembled WGS sequence"/>
</dbReference>
<comment type="catalytic activity">
    <reaction evidence="5">
        <text>RNA(n) + a ribonucleoside 5'-triphosphate = RNA(n+1) + diphosphate</text>
        <dbReference type="Rhea" id="RHEA:21248"/>
        <dbReference type="Rhea" id="RHEA-COMP:14527"/>
        <dbReference type="Rhea" id="RHEA-COMP:17342"/>
        <dbReference type="ChEBI" id="CHEBI:33019"/>
        <dbReference type="ChEBI" id="CHEBI:61557"/>
        <dbReference type="ChEBI" id="CHEBI:140395"/>
        <dbReference type="EC" id="2.7.7.6"/>
    </reaction>
</comment>
<evidence type="ECO:0000313" key="8">
    <source>
        <dbReference type="Proteomes" id="UP000231279"/>
    </source>
</evidence>
<evidence type="ECO:0000256" key="4">
    <source>
        <dbReference type="ARBA" id="ARBA00023163"/>
    </source>
</evidence>
<accession>A0A2G9G0C3</accession>
<dbReference type="GO" id="GO:0003899">
    <property type="term" value="F:DNA-directed RNA polymerase activity"/>
    <property type="evidence" value="ECO:0007669"/>
    <property type="project" value="UniProtKB-EC"/>
</dbReference>
<dbReference type="GO" id="GO:0006351">
    <property type="term" value="P:DNA-templated transcription"/>
    <property type="evidence" value="ECO:0007669"/>
    <property type="project" value="InterPro"/>
</dbReference>
<evidence type="ECO:0000256" key="3">
    <source>
        <dbReference type="ARBA" id="ARBA00022695"/>
    </source>
</evidence>
<keyword evidence="8" id="KW-1185">Reference proteome</keyword>